<evidence type="ECO:0000256" key="6">
    <source>
        <dbReference type="ARBA" id="ARBA00022679"/>
    </source>
</evidence>
<comment type="similarity">
    <text evidence="2 11 12">Belongs to the thiolase-like superfamily. Beta-ketoacyl-ACP synthases family.</text>
</comment>
<reference evidence="14 15" key="1">
    <citation type="submission" date="2024-04" db="EMBL/GenBank/DDBJ databases">
        <title>WGS of bacteria from Torrens River.</title>
        <authorList>
            <person name="Wyrsch E.R."/>
            <person name="Drigo B."/>
        </authorList>
    </citation>
    <scope>NUCLEOTIDE SEQUENCE [LARGE SCALE GENOMIC DNA]</scope>
    <source>
        <strain evidence="14 15">TWI391</strain>
    </source>
</reference>
<evidence type="ECO:0000256" key="1">
    <source>
        <dbReference type="ARBA" id="ARBA00005194"/>
    </source>
</evidence>
<name>A0ABV0BM28_9SPHI</name>
<gene>
    <name evidence="14" type="primary">fabF</name>
    <name evidence="14" type="ORF">ABE541_00875</name>
</gene>
<dbReference type="CDD" id="cd00834">
    <property type="entry name" value="KAS_I_II"/>
    <property type="match status" value="1"/>
</dbReference>
<evidence type="ECO:0000256" key="9">
    <source>
        <dbReference type="ARBA" id="ARBA00023160"/>
    </source>
</evidence>
<evidence type="ECO:0000313" key="14">
    <source>
        <dbReference type="EMBL" id="MEN5375806.1"/>
    </source>
</evidence>
<dbReference type="InterPro" id="IPR018201">
    <property type="entry name" value="Ketoacyl_synth_AS"/>
</dbReference>
<evidence type="ECO:0000256" key="10">
    <source>
        <dbReference type="ARBA" id="ARBA00023315"/>
    </source>
</evidence>
<evidence type="ECO:0000256" key="5">
    <source>
        <dbReference type="ARBA" id="ARBA00022516"/>
    </source>
</evidence>
<evidence type="ECO:0000256" key="11">
    <source>
        <dbReference type="PIRNR" id="PIRNR000447"/>
    </source>
</evidence>
<evidence type="ECO:0000256" key="8">
    <source>
        <dbReference type="ARBA" id="ARBA00023098"/>
    </source>
</evidence>
<dbReference type="Proteomes" id="UP001409291">
    <property type="component" value="Unassembled WGS sequence"/>
</dbReference>
<evidence type="ECO:0000256" key="4">
    <source>
        <dbReference type="ARBA" id="ARBA00014657"/>
    </source>
</evidence>
<evidence type="ECO:0000256" key="7">
    <source>
        <dbReference type="ARBA" id="ARBA00022832"/>
    </source>
</evidence>
<comment type="catalytic activity">
    <reaction evidence="11">
        <text>a fatty acyl-[ACP] + malonyl-[ACP] + H(+) = a 3-oxoacyl-[ACP] + holo-[ACP] + CO2</text>
        <dbReference type="Rhea" id="RHEA:22836"/>
        <dbReference type="Rhea" id="RHEA-COMP:9623"/>
        <dbReference type="Rhea" id="RHEA-COMP:9685"/>
        <dbReference type="Rhea" id="RHEA-COMP:9916"/>
        <dbReference type="Rhea" id="RHEA-COMP:14125"/>
        <dbReference type="ChEBI" id="CHEBI:15378"/>
        <dbReference type="ChEBI" id="CHEBI:16526"/>
        <dbReference type="ChEBI" id="CHEBI:64479"/>
        <dbReference type="ChEBI" id="CHEBI:78449"/>
        <dbReference type="ChEBI" id="CHEBI:78776"/>
        <dbReference type="ChEBI" id="CHEBI:138651"/>
    </reaction>
</comment>
<dbReference type="InterPro" id="IPR016039">
    <property type="entry name" value="Thiolase-like"/>
</dbReference>
<dbReference type="RefSeq" id="WP_346580725.1">
    <property type="nucleotide sequence ID" value="NZ_JBDJNQ010000001.1"/>
</dbReference>
<evidence type="ECO:0000256" key="3">
    <source>
        <dbReference type="ARBA" id="ARBA00012356"/>
    </source>
</evidence>
<keyword evidence="10 11" id="KW-0012">Acyltransferase</keyword>
<keyword evidence="5 11" id="KW-0444">Lipid biosynthesis</keyword>
<dbReference type="NCBIfam" id="NF005589">
    <property type="entry name" value="PRK07314.1"/>
    <property type="match status" value="1"/>
</dbReference>
<feature type="domain" description="Ketosynthase family 3 (KS3)" evidence="13">
    <location>
        <begin position="1"/>
        <end position="411"/>
    </location>
</feature>
<evidence type="ECO:0000259" key="13">
    <source>
        <dbReference type="PROSITE" id="PS52004"/>
    </source>
</evidence>
<dbReference type="PIRSF" id="PIRSF000447">
    <property type="entry name" value="KAS_II"/>
    <property type="match status" value="1"/>
</dbReference>
<organism evidence="14 15">
    <name type="scientific">Sphingobacterium kitahiroshimense</name>
    <dbReference type="NCBI Taxonomy" id="470446"/>
    <lineage>
        <taxon>Bacteria</taxon>
        <taxon>Pseudomonadati</taxon>
        <taxon>Bacteroidota</taxon>
        <taxon>Sphingobacteriia</taxon>
        <taxon>Sphingobacteriales</taxon>
        <taxon>Sphingobacteriaceae</taxon>
        <taxon>Sphingobacterium</taxon>
    </lineage>
</organism>
<comment type="caution">
    <text evidence="14">The sequence shown here is derived from an EMBL/GenBank/DDBJ whole genome shotgun (WGS) entry which is preliminary data.</text>
</comment>
<proteinExistence type="inferred from homology"/>
<dbReference type="EMBL" id="JBDJNQ010000001">
    <property type="protein sequence ID" value="MEN5375806.1"/>
    <property type="molecule type" value="Genomic_DNA"/>
</dbReference>
<dbReference type="SUPFAM" id="SSF53901">
    <property type="entry name" value="Thiolase-like"/>
    <property type="match status" value="2"/>
</dbReference>
<keyword evidence="8" id="KW-0443">Lipid metabolism</keyword>
<keyword evidence="9 11" id="KW-0275">Fatty acid biosynthesis</keyword>
<dbReference type="PROSITE" id="PS00606">
    <property type="entry name" value="KS3_1"/>
    <property type="match status" value="1"/>
</dbReference>
<evidence type="ECO:0000256" key="2">
    <source>
        <dbReference type="ARBA" id="ARBA00008467"/>
    </source>
</evidence>
<dbReference type="InterPro" id="IPR020841">
    <property type="entry name" value="PKS_Beta-ketoAc_synthase_dom"/>
</dbReference>
<comment type="catalytic activity">
    <reaction evidence="11">
        <text>(9Z)-hexadecenoyl-[ACP] + malonyl-[ACP] + H(+) = 3-oxo-(11Z)-octadecenoyl-[ACP] + holo-[ACP] + CO2</text>
        <dbReference type="Rhea" id="RHEA:55040"/>
        <dbReference type="Rhea" id="RHEA-COMP:9623"/>
        <dbReference type="Rhea" id="RHEA-COMP:9685"/>
        <dbReference type="Rhea" id="RHEA-COMP:10800"/>
        <dbReference type="Rhea" id="RHEA-COMP:14074"/>
        <dbReference type="ChEBI" id="CHEBI:15378"/>
        <dbReference type="ChEBI" id="CHEBI:16526"/>
        <dbReference type="ChEBI" id="CHEBI:64479"/>
        <dbReference type="ChEBI" id="CHEBI:78449"/>
        <dbReference type="ChEBI" id="CHEBI:83989"/>
        <dbReference type="ChEBI" id="CHEBI:138538"/>
        <dbReference type="EC" id="2.3.1.179"/>
    </reaction>
</comment>
<dbReference type="InterPro" id="IPR014030">
    <property type="entry name" value="Ketoacyl_synth_N"/>
</dbReference>
<dbReference type="InterPro" id="IPR014031">
    <property type="entry name" value="Ketoacyl_synth_C"/>
</dbReference>
<dbReference type="GO" id="GO:0004315">
    <property type="term" value="F:3-oxoacyl-[acyl-carrier-protein] synthase activity"/>
    <property type="evidence" value="ECO:0007669"/>
    <property type="project" value="UniProtKB-EC"/>
</dbReference>
<sequence>MKRVVITGIGAITPLGNTVDKFWNALIMGQSGAKMITKFDATNFKTKFACEVRDFDPLQFMEKSELRKLDLFTQYALASVHEAIHHAEIDFNLLDKDRIGVIWASGDGGVSTFEQQIAEFKQGNGIPRFSPFFISKRILNIASGVISIKYGLRGVNYTTASACSASNTAIVDAFNYIRWGKADMIITGGSEASITESSIGGFNASKALSTSNEDYLGASRPFDIHRNGFVLGEGAGAIVLESYESAIKRNAPIIAEIIGGSLAADAYHITGTHPEGDGAFLGMKLALEDANIAAKDIDYVNAHATSTPMGDQSELKAMVRMFGFNNEVSISATKSMTGHLLGAAGAIEAIACIKAVQEDIVPPTINSKEIEPEFADKLDLTLGKAKHKKVNIAMSNTFGFGGHIACSIFKKIEH</sequence>
<keyword evidence="6 11" id="KW-0808">Transferase</keyword>
<dbReference type="Pfam" id="PF00109">
    <property type="entry name" value="ketoacyl-synt"/>
    <property type="match status" value="1"/>
</dbReference>
<dbReference type="InterPro" id="IPR017568">
    <property type="entry name" value="3-oxoacyl-ACP_synth-2"/>
</dbReference>
<keyword evidence="7" id="KW-0276">Fatty acid metabolism</keyword>
<dbReference type="Pfam" id="PF02801">
    <property type="entry name" value="Ketoacyl-synt_C"/>
    <property type="match status" value="1"/>
</dbReference>
<dbReference type="InterPro" id="IPR000794">
    <property type="entry name" value="Beta-ketoacyl_synthase"/>
</dbReference>
<accession>A0ABV0BM28</accession>
<protein>
    <recommendedName>
        <fullName evidence="4 11">3-oxoacyl-[acyl-carrier-protein] synthase 2</fullName>
        <ecNumber evidence="3 11">2.3.1.179</ecNumber>
    </recommendedName>
</protein>
<evidence type="ECO:0000256" key="12">
    <source>
        <dbReference type="RuleBase" id="RU003694"/>
    </source>
</evidence>
<dbReference type="NCBIfam" id="TIGR03150">
    <property type="entry name" value="fabF"/>
    <property type="match status" value="1"/>
</dbReference>
<keyword evidence="15" id="KW-1185">Reference proteome</keyword>
<comment type="function">
    <text evidence="11">Involved in the type II fatty acid elongation cycle. Catalyzes the elongation of a wide range of acyl-ACP by the addition of two carbons from malonyl-ACP to an acyl acceptor. Can efficiently catalyze the conversion of palmitoleoyl-ACP (cis-hexadec-9-enoyl-ACP) to cis-vaccenoyl-ACP (cis-octadec-11-enoyl-ACP), an essential step in the thermal regulation of fatty acid composition.</text>
</comment>
<dbReference type="SMART" id="SM00825">
    <property type="entry name" value="PKS_KS"/>
    <property type="match status" value="1"/>
</dbReference>
<evidence type="ECO:0000313" key="15">
    <source>
        <dbReference type="Proteomes" id="UP001409291"/>
    </source>
</evidence>
<dbReference type="EC" id="2.3.1.179" evidence="3 11"/>
<dbReference type="Gene3D" id="3.40.47.10">
    <property type="match status" value="1"/>
</dbReference>
<dbReference type="PROSITE" id="PS52004">
    <property type="entry name" value="KS3_2"/>
    <property type="match status" value="1"/>
</dbReference>
<comment type="pathway">
    <text evidence="1 11">Lipid metabolism; fatty acid biosynthesis.</text>
</comment>
<dbReference type="PANTHER" id="PTHR11712">
    <property type="entry name" value="POLYKETIDE SYNTHASE-RELATED"/>
    <property type="match status" value="1"/>
</dbReference>
<dbReference type="PANTHER" id="PTHR11712:SF336">
    <property type="entry name" value="3-OXOACYL-[ACYL-CARRIER-PROTEIN] SYNTHASE, MITOCHONDRIAL"/>
    <property type="match status" value="1"/>
</dbReference>